<dbReference type="Gene3D" id="1.10.510.10">
    <property type="entry name" value="Transferase(Phosphotransferase) domain 1"/>
    <property type="match status" value="1"/>
</dbReference>
<accession>A0ABQ8YBF6</accession>
<dbReference type="PROSITE" id="PS50011">
    <property type="entry name" value="PROTEIN_KINASE_DOM"/>
    <property type="match status" value="1"/>
</dbReference>
<feature type="domain" description="Protein kinase" evidence="2">
    <location>
        <begin position="9"/>
        <end position="314"/>
    </location>
</feature>
<dbReference type="PANTHER" id="PTHR12984">
    <property type="entry name" value="SCY1-RELATED S/T PROTEIN KINASE-LIKE"/>
    <property type="match status" value="1"/>
</dbReference>
<feature type="compositionally biased region" description="Low complexity" evidence="1">
    <location>
        <begin position="959"/>
        <end position="1019"/>
    </location>
</feature>
<dbReference type="Proteomes" id="UP001150062">
    <property type="component" value="Unassembled WGS sequence"/>
</dbReference>
<feature type="compositionally biased region" description="Low complexity" evidence="1">
    <location>
        <begin position="758"/>
        <end position="780"/>
    </location>
</feature>
<feature type="compositionally biased region" description="Polar residues" evidence="1">
    <location>
        <begin position="629"/>
        <end position="640"/>
    </location>
</feature>
<feature type="compositionally biased region" description="Low complexity" evidence="1">
    <location>
        <begin position="722"/>
        <end position="732"/>
    </location>
</feature>
<dbReference type="InterPro" id="IPR011989">
    <property type="entry name" value="ARM-like"/>
</dbReference>
<feature type="region of interest" description="Disordered" evidence="1">
    <location>
        <begin position="747"/>
        <end position="780"/>
    </location>
</feature>
<evidence type="ECO:0000313" key="3">
    <source>
        <dbReference type="EMBL" id="KAJ6241928.1"/>
    </source>
</evidence>
<comment type="caution">
    <text evidence="3">The sequence shown here is derived from an EMBL/GenBank/DDBJ whole genome shotgun (WGS) entry which is preliminary data.</text>
</comment>
<dbReference type="EMBL" id="JAOAOG010000185">
    <property type="protein sequence ID" value="KAJ6241928.1"/>
    <property type="molecule type" value="Genomic_DNA"/>
</dbReference>
<gene>
    <name evidence="3" type="ORF">M0813_23070</name>
</gene>
<feature type="compositionally biased region" description="Low complexity" evidence="1">
    <location>
        <begin position="798"/>
        <end position="944"/>
    </location>
</feature>
<reference evidence="3" key="1">
    <citation type="submission" date="2022-08" db="EMBL/GenBank/DDBJ databases">
        <title>Novel sulfate-reducing endosymbionts in the free-living metamonad Anaeramoeba.</title>
        <authorList>
            <person name="Jerlstrom-Hultqvist J."/>
            <person name="Cepicka I."/>
            <person name="Gallot-Lavallee L."/>
            <person name="Salas-Leiva D."/>
            <person name="Curtis B.A."/>
            <person name="Zahonova K."/>
            <person name="Pipaliya S."/>
            <person name="Dacks J."/>
            <person name="Roger A.J."/>
        </authorList>
    </citation>
    <scope>NUCLEOTIDE SEQUENCE</scope>
    <source>
        <strain evidence="3">Schooner1</strain>
    </source>
</reference>
<feature type="compositionally biased region" description="Basic and acidic residues" evidence="1">
    <location>
        <begin position="664"/>
        <end position="678"/>
    </location>
</feature>
<dbReference type="SUPFAM" id="SSF56112">
    <property type="entry name" value="Protein kinase-like (PK-like)"/>
    <property type="match status" value="1"/>
</dbReference>
<feature type="region of interest" description="Disordered" evidence="1">
    <location>
        <begin position="795"/>
        <end position="1019"/>
    </location>
</feature>
<evidence type="ECO:0000313" key="4">
    <source>
        <dbReference type="Proteomes" id="UP001150062"/>
    </source>
</evidence>
<dbReference type="InterPro" id="IPR016024">
    <property type="entry name" value="ARM-type_fold"/>
</dbReference>
<feature type="compositionally biased region" description="Low complexity" evidence="1">
    <location>
        <begin position="691"/>
        <end position="707"/>
    </location>
</feature>
<dbReference type="SUPFAM" id="SSF48371">
    <property type="entry name" value="ARM repeat"/>
    <property type="match status" value="1"/>
</dbReference>
<dbReference type="Pfam" id="PF00069">
    <property type="entry name" value="Pkinase"/>
    <property type="match status" value="1"/>
</dbReference>
<evidence type="ECO:0000259" key="2">
    <source>
        <dbReference type="PROSITE" id="PS50011"/>
    </source>
</evidence>
<keyword evidence="4" id="KW-1185">Reference proteome</keyword>
<dbReference type="InterPro" id="IPR011009">
    <property type="entry name" value="Kinase-like_dom_sf"/>
</dbReference>
<dbReference type="InterPro" id="IPR000719">
    <property type="entry name" value="Prot_kinase_dom"/>
</dbReference>
<protein>
    <submittedName>
        <fullName evidence="3">Scy1-like protein</fullName>
    </submittedName>
</protein>
<dbReference type="SMART" id="SM00220">
    <property type="entry name" value="S_TKc"/>
    <property type="match status" value="1"/>
</dbReference>
<dbReference type="InterPro" id="IPR051177">
    <property type="entry name" value="CIK-Related_Protein"/>
</dbReference>
<name>A0ABQ8YBF6_9EUKA</name>
<feature type="region of interest" description="Disordered" evidence="1">
    <location>
        <begin position="629"/>
        <end position="732"/>
    </location>
</feature>
<dbReference type="PANTHER" id="PTHR12984:SF6">
    <property type="entry name" value="SCY1-LIKE PROTEIN 2"/>
    <property type="match status" value="1"/>
</dbReference>
<organism evidence="3 4">
    <name type="scientific">Anaeramoeba flamelloides</name>
    <dbReference type="NCBI Taxonomy" id="1746091"/>
    <lineage>
        <taxon>Eukaryota</taxon>
        <taxon>Metamonada</taxon>
        <taxon>Anaeramoebidae</taxon>
        <taxon>Anaeramoeba</taxon>
    </lineage>
</organism>
<sequence length="1019" mass="115159">MGNQLKKKYTIGEQEGSGGLGYCFKMYPGVSKNKKEKVTIFLLDKKEYFSKFKIKKRKERKETKVRFLNLLKTGITQQARAKHPKVLSIIPFQEKTFFETNNYLGYITERVMCSLGNLFGVYENLESVSHTISNRSFDDLECSLILRDLSHSISFLHKNNIAHLSIAPNCIYITKSDKCKLGGFCFSQTDVKIEFSYDFKLTYPKSSVMQFQPSMDYTAPEIITGKKASHVSDIFSFGCIMYELFNKSKLFPTKGNLSNMQTKLDSIRKKPSVLIKSLPNEFKTHFWGIIEESPNKRKTGSSLIEIQAFKQPLIQIIDYLDRINEKEEIDIISFLKNLQKFIEKFPKNTIIYRIFPQLCSLLRKKNIIKDVLPILFWISENILDKQLFHSDFFPQLIPILAINEPISIPLCITQHLEGIFKKLHKREQKEILVPMIIRLIDSGIKIIQESIFQQTVSFVAYIEPRLFKQLLLPRITQGCLEIENLSVRVNSIICLNTLLESLTKEEIITLIIPTIKNLSEIDKRTAIIMVILGIVISISKHPLMDFRTISQQCLPFLWPLSTAKSLNKKQFKSFMSFFKKFITRVEKDRLSEFDSPNIVGSGKTNKMFKQLEKNEKSTDNDKSVNSLFENIDSNKTQNNGGDHKITTTTINNKTLKPTSLNTIKPEKSKKLPKPEPIKKNTKSKAKPLPLPKKTTSSTKNTQTTTSKKNNEIKSKYTPPKASSKTSTKNESSSINSLFSDFTIFETSNSNSNPSSGLKTNIKSNTSTSTNSNTNTNTKIGKKATNFNINWGEFESSQSKKTNSSNSSSNTLLFPSTSSTTSSTTTTSKTNSSNSTNFLFPSTTSTTTTTKTNNSNSNDFLFPSTTSSTTTTKTNSNNSNSFLFPSTTSTTTTTTTKTNTSNSNNFLFPSTTSTTTTKTNNNNLNQNTLLFPSNGQSNNSSSNNNDDLFNGLLISDKKNNNSNQKNSNNYPNSNQNKNQNVSNDMFNSFFDDFNGTNSSTKKNNPNNNNSNLNNDLFFLN</sequence>
<feature type="compositionally biased region" description="Polar residues" evidence="1">
    <location>
        <begin position="747"/>
        <end position="757"/>
    </location>
</feature>
<evidence type="ECO:0000256" key="1">
    <source>
        <dbReference type="SAM" id="MobiDB-lite"/>
    </source>
</evidence>
<dbReference type="Gene3D" id="1.25.10.10">
    <property type="entry name" value="Leucine-rich Repeat Variant"/>
    <property type="match status" value="1"/>
</dbReference>
<proteinExistence type="predicted"/>